<evidence type="ECO:0000256" key="2">
    <source>
        <dbReference type="ARBA" id="ARBA00022527"/>
    </source>
</evidence>
<dbReference type="PROSITE" id="PS50011">
    <property type="entry name" value="PROTEIN_KINASE_DOM"/>
    <property type="match status" value="1"/>
</dbReference>
<dbReference type="OrthoDB" id="4119926at2759"/>
<dbReference type="InterPro" id="IPR000719">
    <property type="entry name" value="Prot_kinase_dom"/>
</dbReference>
<dbReference type="HOGENOM" id="CLU_000288_81_1_1"/>
<name>A0A0D1Z186_EXOME</name>
<dbReference type="VEuPathDB" id="FungiDB:PV10_08188"/>
<keyword evidence="2" id="KW-0723">Serine/threonine-protein kinase</keyword>
<sequence>MHGANTFLQRLTFPRSSWGGLPITFGQRIHSPTYPSSYWPIEEATLSRFDQKRYYPVKFGDIFREQYRIIAKLGYGAYSTVWLARDEISKRYISLKVCVQDGKETSPVTNEVAMLKRLSRIAKEADHPGLDFTRLALDTFEIDGPHGRHYCIAAEAQGCSLRTLQETLDDAILPKLLVRSLVHRVLFSLNWLHAGCGVVHTGMLTAGDGGIFKYIEEQESQDPSTPIMYNGVALHRSWPAITEVSGHPIVTDFGKMRLAEPMNTDWCMPDIYRAPEVLLKLPWYFLVDIWSVGVMTLELLEGRNLFDPMDHVHNQYVLPLALSQ</sequence>
<evidence type="ECO:0000256" key="5">
    <source>
        <dbReference type="ARBA" id="ARBA00022777"/>
    </source>
</evidence>
<reference evidence="10 11" key="1">
    <citation type="submission" date="2015-01" db="EMBL/GenBank/DDBJ databases">
        <title>The Genome Sequence of Exophiala mesophila CBS40295.</title>
        <authorList>
            <consortium name="The Broad Institute Genomics Platform"/>
            <person name="Cuomo C."/>
            <person name="de Hoog S."/>
            <person name="Gorbushina A."/>
            <person name="Stielow B."/>
            <person name="Teixiera M."/>
            <person name="Abouelleil A."/>
            <person name="Chapman S.B."/>
            <person name="Priest M."/>
            <person name="Young S.K."/>
            <person name="Wortman J."/>
            <person name="Nusbaum C."/>
            <person name="Birren B."/>
        </authorList>
    </citation>
    <scope>NUCLEOTIDE SEQUENCE [LARGE SCALE GENOMIC DNA]</scope>
    <source>
        <strain evidence="10 11">CBS 40295</strain>
    </source>
</reference>
<dbReference type="GO" id="GO:0050684">
    <property type="term" value="P:regulation of mRNA processing"/>
    <property type="evidence" value="ECO:0007669"/>
    <property type="project" value="TreeGrafter"/>
</dbReference>
<evidence type="ECO:0000313" key="10">
    <source>
        <dbReference type="EMBL" id="KIV88507.1"/>
    </source>
</evidence>
<dbReference type="SUPFAM" id="SSF56112">
    <property type="entry name" value="Protein kinase-like (PK-like)"/>
    <property type="match status" value="1"/>
</dbReference>
<keyword evidence="5" id="KW-0418">Kinase</keyword>
<dbReference type="Gene3D" id="3.30.200.20">
    <property type="entry name" value="Phosphorylase Kinase, domain 1"/>
    <property type="match status" value="1"/>
</dbReference>
<keyword evidence="3" id="KW-0808">Transferase</keyword>
<dbReference type="Gene3D" id="1.10.510.10">
    <property type="entry name" value="Transferase(Phosphotransferase) domain 1"/>
    <property type="match status" value="1"/>
</dbReference>
<dbReference type="InterPro" id="IPR051334">
    <property type="entry name" value="SRPK"/>
</dbReference>
<dbReference type="InterPro" id="IPR011009">
    <property type="entry name" value="Kinase-like_dom_sf"/>
</dbReference>
<gene>
    <name evidence="10" type="ORF">PV10_08188</name>
</gene>
<dbReference type="GO" id="GO:0005737">
    <property type="term" value="C:cytoplasm"/>
    <property type="evidence" value="ECO:0007669"/>
    <property type="project" value="TreeGrafter"/>
</dbReference>
<protein>
    <recommendedName>
        <fullName evidence="1">non-specific serine/threonine protein kinase</fullName>
        <ecNumber evidence="1">2.7.11.1</ecNumber>
    </recommendedName>
</protein>
<keyword evidence="11" id="KW-1185">Reference proteome</keyword>
<dbReference type="Pfam" id="PF00069">
    <property type="entry name" value="Pkinase"/>
    <property type="match status" value="1"/>
</dbReference>
<feature type="domain" description="Protein kinase" evidence="9">
    <location>
        <begin position="67"/>
        <end position="324"/>
    </location>
</feature>
<dbReference type="GO" id="GO:0000245">
    <property type="term" value="P:spliceosomal complex assembly"/>
    <property type="evidence" value="ECO:0007669"/>
    <property type="project" value="TreeGrafter"/>
</dbReference>
<keyword evidence="4" id="KW-0547">Nucleotide-binding</keyword>
<dbReference type="STRING" id="212818.A0A0D1Z186"/>
<comment type="catalytic activity">
    <reaction evidence="7">
        <text>L-threonyl-[protein] + ATP = O-phospho-L-threonyl-[protein] + ADP + H(+)</text>
        <dbReference type="Rhea" id="RHEA:46608"/>
        <dbReference type="Rhea" id="RHEA-COMP:11060"/>
        <dbReference type="Rhea" id="RHEA-COMP:11605"/>
        <dbReference type="ChEBI" id="CHEBI:15378"/>
        <dbReference type="ChEBI" id="CHEBI:30013"/>
        <dbReference type="ChEBI" id="CHEBI:30616"/>
        <dbReference type="ChEBI" id="CHEBI:61977"/>
        <dbReference type="ChEBI" id="CHEBI:456216"/>
        <dbReference type="EC" id="2.7.11.1"/>
    </reaction>
</comment>
<evidence type="ECO:0000259" key="9">
    <source>
        <dbReference type="PROSITE" id="PS50011"/>
    </source>
</evidence>
<dbReference type="SMART" id="SM00220">
    <property type="entry name" value="S_TKc"/>
    <property type="match status" value="1"/>
</dbReference>
<proteinExistence type="predicted"/>
<dbReference type="AlphaFoldDB" id="A0A0D1Z186"/>
<evidence type="ECO:0000256" key="1">
    <source>
        <dbReference type="ARBA" id="ARBA00012513"/>
    </source>
</evidence>
<keyword evidence="6" id="KW-0067">ATP-binding</keyword>
<dbReference type="GO" id="GO:0004674">
    <property type="term" value="F:protein serine/threonine kinase activity"/>
    <property type="evidence" value="ECO:0007669"/>
    <property type="project" value="UniProtKB-KW"/>
</dbReference>
<comment type="catalytic activity">
    <reaction evidence="8">
        <text>L-seryl-[protein] + ATP = O-phospho-L-seryl-[protein] + ADP + H(+)</text>
        <dbReference type="Rhea" id="RHEA:17989"/>
        <dbReference type="Rhea" id="RHEA-COMP:9863"/>
        <dbReference type="Rhea" id="RHEA-COMP:11604"/>
        <dbReference type="ChEBI" id="CHEBI:15378"/>
        <dbReference type="ChEBI" id="CHEBI:29999"/>
        <dbReference type="ChEBI" id="CHEBI:30616"/>
        <dbReference type="ChEBI" id="CHEBI:83421"/>
        <dbReference type="ChEBI" id="CHEBI:456216"/>
        <dbReference type="EC" id="2.7.11.1"/>
    </reaction>
</comment>
<evidence type="ECO:0000256" key="8">
    <source>
        <dbReference type="ARBA" id="ARBA00048679"/>
    </source>
</evidence>
<accession>A0A0D1Z186</accession>
<evidence type="ECO:0000313" key="11">
    <source>
        <dbReference type="Proteomes" id="UP000054302"/>
    </source>
</evidence>
<dbReference type="PANTHER" id="PTHR47634">
    <property type="entry name" value="PROTEIN KINASE DOMAIN-CONTAINING PROTEIN-RELATED"/>
    <property type="match status" value="1"/>
</dbReference>
<dbReference type="GeneID" id="27326033"/>
<dbReference type="OMA" id="WVSEPPI"/>
<organism evidence="10 11">
    <name type="scientific">Exophiala mesophila</name>
    <name type="common">Black yeast-like fungus</name>
    <dbReference type="NCBI Taxonomy" id="212818"/>
    <lineage>
        <taxon>Eukaryota</taxon>
        <taxon>Fungi</taxon>
        <taxon>Dikarya</taxon>
        <taxon>Ascomycota</taxon>
        <taxon>Pezizomycotina</taxon>
        <taxon>Eurotiomycetes</taxon>
        <taxon>Chaetothyriomycetidae</taxon>
        <taxon>Chaetothyriales</taxon>
        <taxon>Herpotrichiellaceae</taxon>
        <taxon>Exophiala</taxon>
    </lineage>
</organism>
<dbReference type="EMBL" id="KN847525">
    <property type="protein sequence ID" value="KIV88507.1"/>
    <property type="molecule type" value="Genomic_DNA"/>
</dbReference>
<evidence type="ECO:0000256" key="3">
    <source>
        <dbReference type="ARBA" id="ARBA00022679"/>
    </source>
</evidence>
<evidence type="ECO:0000256" key="6">
    <source>
        <dbReference type="ARBA" id="ARBA00022840"/>
    </source>
</evidence>
<evidence type="ECO:0000256" key="7">
    <source>
        <dbReference type="ARBA" id="ARBA00047899"/>
    </source>
</evidence>
<dbReference type="EC" id="2.7.11.1" evidence="1"/>
<evidence type="ECO:0000256" key="4">
    <source>
        <dbReference type="ARBA" id="ARBA00022741"/>
    </source>
</evidence>
<dbReference type="RefSeq" id="XP_016220081.1">
    <property type="nucleotide sequence ID" value="XM_016373170.1"/>
</dbReference>
<dbReference type="GO" id="GO:0005524">
    <property type="term" value="F:ATP binding"/>
    <property type="evidence" value="ECO:0007669"/>
    <property type="project" value="UniProtKB-KW"/>
</dbReference>
<dbReference type="Proteomes" id="UP000054302">
    <property type="component" value="Unassembled WGS sequence"/>
</dbReference>
<dbReference type="PANTHER" id="PTHR47634:SF9">
    <property type="entry name" value="PROTEIN KINASE DOMAIN-CONTAINING PROTEIN-RELATED"/>
    <property type="match status" value="1"/>
</dbReference>
<dbReference type="GO" id="GO:0005634">
    <property type="term" value="C:nucleus"/>
    <property type="evidence" value="ECO:0007669"/>
    <property type="project" value="TreeGrafter"/>
</dbReference>